<dbReference type="Proteomes" id="UP000054477">
    <property type="component" value="Unassembled WGS sequence"/>
</dbReference>
<feature type="coiled-coil region" evidence="2">
    <location>
        <begin position="717"/>
        <end position="744"/>
    </location>
</feature>
<dbReference type="PANTHER" id="PTHR15228">
    <property type="entry name" value="SPERMATHECAL PHYSIOLOGY VARIANT"/>
    <property type="match status" value="1"/>
</dbReference>
<keyword evidence="1" id="KW-0343">GTPase activation</keyword>
<evidence type="ECO:0000313" key="5">
    <source>
        <dbReference type="EMBL" id="KIJ91457.1"/>
    </source>
</evidence>
<feature type="compositionally biased region" description="Low complexity" evidence="3">
    <location>
        <begin position="514"/>
        <end position="523"/>
    </location>
</feature>
<feature type="compositionally biased region" description="Low complexity" evidence="3">
    <location>
        <begin position="678"/>
        <end position="690"/>
    </location>
</feature>
<dbReference type="InterPro" id="IPR008936">
    <property type="entry name" value="Rho_GTPase_activation_prot"/>
</dbReference>
<evidence type="ECO:0000259" key="4">
    <source>
        <dbReference type="PROSITE" id="PS50238"/>
    </source>
</evidence>
<name>A0A0C9X4M6_9AGAR</name>
<dbReference type="EMBL" id="KN839004">
    <property type="protein sequence ID" value="KIJ91457.1"/>
    <property type="molecule type" value="Genomic_DNA"/>
</dbReference>
<proteinExistence type="predicted"/>
<feature type="region of interest" description="Disordered" evidence="3">
    <location>
        <begin position="671"/>
        <end position="696"/>
    </location>
</feature>
<feature type="region of interest" description="Disordered" evidence="3">
    <location>
        <begin position="491"/>
        <end position="523"/>
    </location>
</feature>
<dbReference type="InterPro" id="IPR000198">
    <property type="entry name" value="RhoGAP_dom"/>
</dbReference>
<dbReference type="Gene3D" id="1.10.555.10">
    <property type="entry name" value="Rho GTPase activation protein"/>
    <property type="match status" value="1"/>
</dbReference>
<dbReference type="GO" id="GO:0060237">
    <property type="term" value="P:regulation of fungal-type cell wall organization"/>
    <property type="evidence" value="ECO:0007669"/>
    <property type="project" value="TreeGrafter"/>
</dbReference>
<gene>
    <name evidence="5" type="ORF">K443DRAFT_686035</name>
</gene>
<dbReference type="STRING" id="1095629.A0A0C9X4M6"/>
<dbReference type="PROSITE" id="PS50238">
    <property type="entry name" value="RHOGAP"/>
    <property type="match status" value="1"/>
</dbReference>
<dbReference type="PANTHER" id="PTHR15228:SF25">
    <property type="entry name" value="F-BAR DOMAIN-CONTAINING PROTEIN"/>
    <property type="match status" value="1"/>
</dbReference>
<reference evidence="5 6" key="1">
    <citation type="submission" date="2014-04" db="EMBL/GenBank/DDBJ databases">
        <authorList>
            <consortium name="DOE Joint Genome Institute"/>
            <person name="Kuo A."/>
            <person name="Kohler A."/>
            <person name="Nagy L.G."/>
            <person name="Floudas D."/>
            <person name="Copeland A."/>
            <person name="Barry K.W."/>
            <person name="Cichocki N."/>
            <person name="Veneault-Fourrey C."/>
            <person name="LaButti K."/>
            <person name="Lindquist E.A."/>
            <person name="Lipzen A."/>
            <person name="Lundell T."/>
            <person name="Morin E."/>
            <person name="Murat C."/>
            <person name="Sun H."/>
            <person name="Tunlid A."/>
            <person name="Henrissat B."/>
            <person name="Grigoriev I.V."/>
            <person name="Hibbett D.S."/>
            <person name="Martin F."/>
            <person name="Nordberg H.P."/>
            <person name="Cantor M.N."/>
            <person name="Hua S.X."/>
        </authorList>
    </citation>
    <scope>NUCLEOTIDE SEQUENCE [LARGE SCALE GENOMIC DNA]</scope>
    <source>
        <strain evidence="5 6">LaAM-08-1</strain>
    </source>
</reference>
<feature type="region of interest" description="Disordered" evidence="3">
    <location>
        <begin position="557"/>
        <end position="577"/>
    </location>
</feature>
<evidence type="ECO:0000256" key="2">
    <source>
        <dbReference type="SAM" id="Coils"/>
    </source>
</evidence>
<feature type="compositionally biased region" description="Basic and acidic residues" evidence="3">
    <location>
        <begin position="1"/>
        <end position="17"/>
    </location>
</feature>
<protein>
    <recommendedName>
        <fullName evidence="4">Rho-GAP domain-containing protein</fullName>
    </recommendedName>
</protein>
<organism evidence="5 6">
    <name type="scientific">Laccaria amethystina LaAM-08-1</name>
    <dbReference type="NCBI Taxonomy" id="1095629"/>
    <lineage>
        <taxon>Eukaryota</taxon>
        <taxon>Fungi</taxon>
        <taxon>Dikarya</taxon>
        <taxon>Basidiomycota</taxon>
        <taxon>Agaricomycotina</taxon>
        <taxon>Agaricomycetes</taxon>
        <taxon>Agaricomycetidae</taxon>
        <taxon>Agaricales</taxon>
        <taxon>Agaricineae</taxon>
        <taxon>Hydnangiaceae</taxon>
        <taxon>Laccaria</taxon>
    </lineage>
</organism>
<evidence type="ECO:0000256" key="3">
    <source>
        <dbReference type="SAM" id="MobiDB-lite"/>
    </source>
</evidence>
<feature type="region of interest" description="Disordered" evidence="3">
    <location>
        <begin position="1"/>
        <end position="30"/>
    </location>
</feature>
<dbReference type="GO" id="GO:0007165">
    <property type="term" value="P:signal transduction"/>
    <property type="evidence" value="ECO:0007669"/>
    <property type="project" value="InterPro"/>
</dbReference>
<reference evidence="6" key="2">
    <citation type="submission" date="2015-01" db="EMBL/GenBank/DDBJ databases">
        <title>Evolutionary Origins and Diversification of the Mycorrhizal Mutualists.</title>
        <authorList>
            <consortium name="DOE Joint Genome Institute"/>
            <consortium name="Mycorrhizal Genomics Consortium"/>
            <person name="Kohler A."/>
            <person name="Kuo A."/>
            <person name="Nagy L.G."/>
            <person name="Floudas D."/>
            <person name="Copeland A."/>
            <person name="Barry K.W."/>
            <person name="Cichocki N."/>
            <person name="Veneault-Fourrey C."/>
            <person name="LaButti K."/>
            <person name="Lindquist E.A."/>
            <person name="Lipzen A."/>
            <person name="Lundell T."/>
            <person name="Morin E."/>
            <person name="Murat C."/>
            <person name="Riley R."/>
            <person name="Ohm R."/>
            <person name="Sun H."/>
            <person name="Tunlid A."/>
            <person name="Henrissat B."/>
            <person name="Grigoriev I.V."/>
            <person name="Hibbett D.S."/>
            <person name="Martin F."/>
        </authorList>
    </citation>
    <scope>NUCLEOTIDE SEQUENCE [LARGE SCALE GENOMIC DNA]</scope>
    <source>
        <strain evidence="6">LaAM-08-1</strain>
    </source>
</reference>
<dbReference type="GO" id="GO:0005938">
    <property type="term" value="C:cell cortex"/>
    <property type="evidence" value="ECO:0007669"/>
    <property type="project" value="TreeGrafter"/>
</dbReference>
<dbReference type="InterPro" id="IPR051025">
    <property type="entry name" value="RhoGAP"/>
</dbReference>
<dbReference type="HOGENOM" id="CLU_012322_0_0_1"/>
<evidence type="ECO:0000313" key="6">
    <source>
        <dbReference type="Proteomes" id="UP000054477"/>
    </source>
</evidence>
<dbReference type="OrthoDB" id="79452at2759"/>
<dbReference type="SUPFAM" id="SSF48350">
    <property type="entry name" value="GTPase activation domain, GAP"/>
    <property type="match status" value="1"/>
</dbReference>
<dbReference type="Pfam" id="PF00620">
    <property type="entry name" value="RhoGAP"/>
    <property type="match status" value="1"/>
</dbReference>
<dbReference type="AlphaFoldDB" id="A0A0C9X4M6"/>
<dbReference type="SMART" id="SM00324">
    <property type="entry name" value="RhoGAP"/>
    <property type="match status" value="1"/>
</dbReference>
<accession>A0A0C9X4M6</accession>
<dbReference type="CDD" id="cd00159">
    <property type="entry name" value="RhoGAP"/>
    <property type="match status" value="1"/>
</dbReference>
<sequence>MFKRSSDPQEHLADPLRRTPKFPRQTRIPTPPVFTEVDFVGSSPSSLKRSYRPLSRALDSQRIMPKYRPRFASMPQPIPSELQAQIDIDNDRIARGLASPPLVDFSTFEDTYRGPRDKEFEGLFAESVEPKIKPILKRNRSSSARVFDAQKSFSPLTLSSDRKPDPRLIVAALEQVLNPGPQDIGEHLDIHELLGMHQLDQLNFEERDAIRTQMFHGGRRSMQDLTVFGEHLRKVSIYASIQMVLGGREHELPIVVVTTVEELYRTGIYQHNLFRSLPNRARLLQLINIFDSQRQPAGNGTRRRISPGELPNLPSAGFGADTSLHLESTPDICALLSTYLASLPEPILLPTLFRAVWDWCGVAEENNDSDGSHRYSSRLINIHTHDTEVTRIKTAQLLLHLLPSPNFSLLVYLLSFFSQVILVRGENGLGVEDVGRMFGGRIFGGGTTRKHHVSGGERRREGETMMCWFMNRWGTISEGLFDVVEEFTSREGSGDGQVKAANGSVGTLGQTPQSVSSGDFGSSPSISPSTFNLPFIRPLEIGKVPLSHLPPSAGEISSINERHPPSQRIDSTSDGNGFKVGNKLSAVENRVTSPPEADAYYYWGNHHTETSDRTLGEPNKVQSVFLSPSPASSNDCVDVCSAQDISSDAASIHSAPALEERLLDISLPSVAEDANQEPSTSASTPRPSSAYTNPELSQARSHILSLELKLKMSELLIEESAQEKTKATEKVLALENRVKELELQVKSGDGGRGGVGVGVDVCDGRAGYGEPMGSDGDVVSGAQLETALGERDIARRLVADIKDLIEHQLVSV</sequence>
<keyword evidence="2" id="KW-0175">Coiled coil</keyword>
<keyword evidence="6" id="KW-1185">Reference proteome</keyword>
<feature type="compositionally biased region" description="Polar residues" evidence="3">
    <location>
        <begin position="504"/>
        <end position="513"/>
    </location>
</feature>
<evidence type="ECO:0000256" key="1">
    <source>
        <dbReference type="ARBA" id="ARBA00022468"/>
    </source>
</evidence>
<feature type="domain" description="Rho-GAP" evidence="4">
    <location>
        <begin position="239"/>
        <end position="488"/>
    </location>
</feature>
<dbReference type="GO" id="GO:0005096">
    <property type="term" value="F:GTPase activator activity"/>
    <property type="evidence" value="ECO:0007669"/>
    <property type="project" value="UniProtKB-KW"/>
</dbReference>